<gene>
    <name evidence="1" type="ORF">JD844_025098</name>
</gene>
<dbReference type="InterPro" id="IPR038885">
    <property type="entry name" value="PLB1"/>
</dbReference>
<comment type="caution">
    <text evidence="1">The sequence shown here is derived from an EMBL/GenBank/DDBJ whole genome shotgun (WGS) entry which is preliminary data.</text>
</comment>
<keyword evidence="2" id="KW-1185">Reference proteome</keyword>
<evidence type="ECO:0000313" key="1">
    <source>
        <dbReference type="EMBL" id="KAH0622631.1"/>
    </source>
</evidence>
<dbReference type="PANTHER" id="PTHR21325">
    <property type="entry name" value="PHOSPHOLIPASE B, PLB1"/>
    <property type="match status" value="1"/>
</dbReference>
<evidence type="ECO:0008006" key="3">
    <source>
        <dbReference type="Google" id="ProtNLM"/>
    </source>
</evidence>
<evidence type="ECO:0000313" key="2">
    <source>
        <dbReference type="Proteomes" id="UP000826234"/>
    </source>
</evidence>
<reference evidence="1 2" key="1">
    <citation type="journal article" date="2022" name="Gigascience">
        <title>A chromosome-level genome assembly and annotation of the desert horned lizard, Phrynosoma platyrhinos, provides insight into chromosomal rearrangements among reptiles.</title>
        <authorList>
            <person name="Koochekian N."/>
            <person name="Ascanio A."/>
            <person name="Farleigh K."/>
            <person name="Card D.C."/>
            <person name="Schield D.R."/>
            <person name="Castoe T.A."/>
            <person name="Jezkova T."/>
        </authorList>
    </citation>
    <scope>NUCLEOTIDE SEQUENCE [LARGE SCALE GENOMIC DNA]</scope>
    <source>
        <strain evidence="1">NK-2021</strain>
    </source>
</reference>
<proteinExistence type="predicted"/>
<dbReference type="InterPro" id="IPR008265">
    <property type="entry name" value="Lipase_GDSL_AS"/>
</dbReference>
<protein>
    <recommendedName>
        <fullName evidence="3">Phospholipase B1, membrane-associated</fullName>
    </recommendedName>
</protein>
<dbReference type="PROSITE" id="PS01098">
    <property type="entry name" value="LIPASE_GDSL_SER"/>
    <property type="match status" value="1"/>
</dbReference>
<feature type="non-terminal residue" evidence="1">
    <location>
        <position position="1"/>
    </location>
</feature>
<dbReference type="PANTHER" id="PTHR21325:SF52">
    <property type="entry name" value="PHOSPHOLIPASE B1, MEMBRANE-ASSOCIATED"/>
    <property type="match status" value="1"/>
</dbReference>
<organism evidence="1 2">
    <name type="scientific">Phrynosoma platyrhinos</name>
    <name type="common">Desert horned lizard</name>
    <dbReference type="NCBI Taxonomy" id="52577"/>
    <lineage>
        <taxon>Eukaryota</taxon>
        <taxon>Metazoa</taxon>
        <taxon>Chordata</taxon>
        <taxon>Craniata</taxon>
        <taxon>Vertebrata</taxon>
        <taxon>Euteleostomi</taxon>
        <taxon>Lepidosauria</taxon>
        <taxon>Squamata</taxon>
        <taxon>Bifurcata</taxon>
        <taxon>Unidentata</taxon>
        <taxon>Episquamata</taxon>
        <taxon>Toxicofera</taxon>
        <taxon>Iguania</taxon>
        <taxon>Phrynosomatidae</taxon>
        <taxon>Phrynosomatinae</taxon>
        <taxon>Phrynosoma</taxon>
    </lineage>
</organism>
<accession>A0ABQ7SZ09</accession>
<dbReference type="Proteomes" id="UP000826234">
    <property type="component" value="Unassembled WGS sequence"/>
</dbReference>
<sequence length="194" mass="21418">EETHSLVNSGRYDTREDFTVVVQPFMEEATMPMTPEGLPDSSYFAPDCFHFHQKTHSQAARALWNNMLEPIGGKTKLKALETEITVKCPNQTQPYFMTYRNSNYTYHNTITPVYGSQLLCDDRVPSISNPNSVHGLKPADVQVIAALGDSLTQAGNGIGSKPNDMLDMNTQYRGLAWSIGGDASLQSVTTLPSK</sequence>
<name>A0ABQ7SZ09_PHRPL</name>
<dbReference type="EMBL" id="JAIPUX010003289">
    <property type="protein sequence ID" value="KAH0622631.1"/>
    <property type="molecule type" value="Genomic_DNA"/>
</dbReference>